<dbReference type="PANTHER" id="PTHR12663:SF0">
    <property type="entry name" value="PRECOCIOUS DISSOCIATION OF SISTERS 5, ISOFORM A"/>
    <property type="match status" value="1"/>
</dbReference>
<dbReference type="PANTHER" id="PTHR12663">
    <property type="entry name" value="ANDROGEN INDUCED INHIBITOR OF PROLIFERATION AS3 / PDS5-RELATED"/>
    <property type="match status" value="1"/>
</dbReference>
<organism evidence="4 5">
    <name type="scientific">Klebsormidium nitens</name>
    <name type="common">Green alga</name>
    <name type="synonym">Ulothrix nitens</name>
    <dbReference type="NCBI Taxonomy" id="105231"/>
    <lineage>
        <taxon>Eukaryota</taxon>
        <taxon>Viridiplantae</taxon>
        <taxon>Streptophyta</taxon>
        <taxon>Klebsormidiophyceae</taxon>
        <taxon>Klebsormidiales</taxon>
        <taxon>Klebsormidiaceae</taxon>
        <taxon>Klebsormidium</taxon>
    </lineage>
</organism>
<feature type="compositionally biased region" description="Basic and acidic residues" evidence="3">
    <location>
        <begin position="472"/>
        <end position="491"/>
    </location>
</feature>
<evidence type="ECO:0000313" key="5">
    <source>
        <dbReference type="Proteomes" id="UP000054558"/>
    </source>
</evidence>
<comment type="subcellular location">
    <subcellularLocation>
        <location evidence="1">Nucleus</location>
    </subcellularLocation>
</comment>
<keyword evidence="5" id="KW-1185">Reference proteome</keyword>
<sequence length="615" mass="65706">MQEPEPAEAPLRNEVVQNSGEVTGSIPLHPEAPIAQANVRRRRLAGEQAAAVEALGTSLGPEISLGGPVMAEGRLGDPSLGERVSDAAGQSVGQQESAPDEGEETGGVGGLQEGGEHDWDGVGGDGPIGGARRWGLISGARRGQRRSRKSGERGPVSDSLTSAGGPPDFAGAEGPVRQSKQGPPGVGQDVRGKNKSLAEIEKLPDDSAGQAEGSVFTEEKQCAECRTTKYSKRRRWPQGSPGREQEGGKRKPKRALFNEPERPRKKRHASAAEAEVYGVPLDSTLVNRRVEIWWPLDERYYAGRVTQFVSGNKRHEVLQILYDDGDLETVKFAKERWKLVEEEDKNESGEKSKVEEEGSQKTEYFRGEAEGEGEPNGQGRNNEVTALAQTVLGPGHAVASSKRIKVTPKRPRENGQTTAGTKKKKSRRGEGDRGGPPKSAGSAGGEAKLVTFTDGGGGDTLGPGPVGPPPAEHLEILRHIFEMTSEMERDGCSSGGTVGGQRPRSGKGAGERENGEVEAVARATEKRLGAAEREAAGGEAGPETLSSEELPSASLRVESVIESGKIRIPMCTGREITSRRRKCTSRPPIAPTAPDMKRPAQFFRVQRIFGSFLKK</sequence>
<evidence type="ECO:0000256" key="2">
    <source>
        <dbReference type="ARBA" id="ARBA00023242"/>
    </source>
</evidence>
<feature type="compositionally biased region" description="Basic and acidic residues" evidence="3">
    <location>
        <begin position="190"/>
        <end position="205"/>
    </location>
</feature>
<gene>
    <name evidence="4" type="ORF">KFL_004920050</name>
</gene>
<dbReference type="OMA" id="NNMPNAG"/>
<dbReference type="EMBL" id="DF237441">
    <property type="protein sequence ID" value="GAQ89155.1"/>
    <property type="molecule type" value="Genomic_DNA"/>
</dbReference>
<feature type="region of interest" description="Disordered" evidence="3">
    <location>
        <begin position="578"/>
        <end position="598"/>
    </location>
</feature>
<dbReference type="AlphaFoldDB" id="A0A1Y1IDW6"/>
<dbReference type="STRING" id="105231.A0A1Y1IDW6"/>
<proteinExistence type="predicted"/>
<keyword evidence="2" id="KW-0539">Nucleus</keyword>
<dbReference type="GO" id="GO:0007064">
    <property type="term" value="P:mitotic sister chromatid cohesion"/>
    <property type="evidence" value="ECO:0007669"/>
    <property type="project" value="InterPro"/>
</dbReference>
<evidence type="ECO:0008006" key="6">
    <source>
        <dbReference type="Google" id="ProtNLM"/>
    </source>
</evidence>
<feature type="region of interest" description="Disordered" evidence="3">
    <location>
        <begin position="340"/>
        <end position="551"/>
    </location>
</feature>
<feature type="region of interest" description="Disordered" evidence="3">
    <location>
        <begin position="54"/>
        <end position="272"/>
    </location>
</feature>
<dbReference type="Gene3D" id="2.30.30.140">
    <property type="match status" value="1"/>
</dbReference>
<name>A0A1Y1IDW6_KLENI</name>
<dbReference type="InterPro" id="IPR039776">
    <property type="entry name" value="Pds5"/>
</dbReference>
<dbReference type="OrthoDB" id="200660at2759"/>
<evidence type="ECO:0000256" key="1">
    <source>
        <dbReference type="ARBA" id="ARBA00004123"/>
    </source>
</evidence>
<dbReference type="GO" id="GO:0006281">
    <property type="term" value="P:DNA repair"/>
    <property type="evidence" value="ECO:0007669"/>
    <property type="project" value="UniProtKB-ARBA"/>
</dbReference>
<feature type="compositionally biased region" description="Polar residues" evidence="3">
    <location>
        <begin position="378"/>
        <end position="388"/>
    </location>
</feature>
<feature type="compositionally biased region" description="Basic and acidic residues" evidence="3">
    <location>
        <begin position="523"/>
        <end position="536"/>
    </location>
</feature>
<reference evidence="4 5" key="1">
    <citation type="journal article" date="2014" name="Nat. Commun.">
        <title>Klebsormidium flaccidum genome reveals primary factors for plant terrestrial adaptation.</title>
        <authorList>
            <person name="Hori K."/>
            <person name="Maruyama F."/>
            <person name="Fujisawa T."/>
            <person name="Togashi T."/>
            <person name="Yamamoto N."/>
            <person name="Seo M."/>
            <person name="Sato S."/>
            <person name="Yamada T."/>
            <person name="Mori H."/>
            <person name="Tajima N."/>
            <person name="Moriyama T."/>
            <person name="Ikeuchi M."/>
            <person name="Watanabe M."/>
            <person name="Wada H."/>
            <person name="Kobayashi K."/>
            <person name="Saito M."/>
            <person name="Masuda T."/>
            <person name="Sasaki-Sekimoto Y."/>
            <person name="Mashiguchi K."/>
            <person name="Awai K."/>
            <person name="Shimojima M."/>
            <person name="Masuda S."/>
            <person name="Iwai M."/>
            <person name="Nobusawa T."/>
            <person name="Narise T."/>
            <person name="Kondo S."/>
            <person name="Saito H."/>
            <person name="Sato R."/>
            <person name="Murakawa M."/>
            <person name="Ihara Y."/>
            <person name="Oshima-Yamada Y."/>
            <person name="Ohtaka K."/>
            <person name="Satoh M."/>
            <person name="Sonobe K."/>
            <person name="Ishii M."/>
            <person name="Ohtani R."/>
            <person name="Kanamori-Sato M."/>
            <person name="Honoki R."/>
            <person name="Miyazaki D."/>
            <person name="Mochizuki H."/>
            <person name="Umetsu J."/>
            <person name="Higashi K."/>
            <person name="Shibata D."/>
            <person name="Kamiya Y."/>
            <person name="Sato N."/>
            <person name="Nakamura Y."/>
            <person name="Tabata S."/>
            <person name="Ida S."/>
            <person name="Kurokawa K."/>
            <person name="Ohta H."/>
        </authorList>
    </citation>
    <scope>NUCLEOTIDE SEQUENCE [LARGE SCALE GENOMIC DNA]</scope>
    <source>
        <strain evidence="4 5">NIES-2285</strain>
    </source>
</reference>
<accession>A0A1Y1IDW6</accession>
<dbReference type="CDD" id="cd20404">
    <property type="entry name" value="Tudor_Agenet_AtEML-like"/>
    <property type="match status" value="1"/>
</dbReference>
<protein>
    <recommendedName>
        <fullName evidence="6">Tudor domain-containing protein</fullName>
    </recommendedName>
</protein>
<evidence type="ECO:0000313" key="4">
    <source>
        <dbReference type="EMBL" id="GAQ89155.1"/>
    </source>
</evidence>
<dbReference type="Proteomes" id="UP000054558">
    <property type="component" value="Unassembled WGS sequence"/>
</dbReference>
<dbReference type="GO" id="GO:0005634">
    <property type="term" value="C:nucleus"/>
    <property type="evidence" value="ECO:0007669"/>
    <property type="project" value="UniProtKB-SubCell"/>
</dbReference>
<evidence type="ECO:0000256" key="3">
    <source>
        <dbReference type="SAM" id="MobiDB-lite"/>
    </source>
</evidence>
<feature type="compositionally biased region" description="Basic and acidic residues" evidence="3">
    <location>
        <begin position="340"/>
        <end position="369"/>
    </location>
</feature>
<feature type="compositionally biased region" description="Low complexity" evidence="3">
    <location>
        <begin position="436"/>
        <end position="453"/>
    </location>
</feature>
<feature type="compositionally biased region" description="Basic and acidic residues" evidence="3">
    <location>
        <begin position="217"/>
        <end position="227"/>
    </location>
</feature>